<protein>
    <submittedName>
        <fullName evidence="2">Uncharacterized protein</fullName>
    </submittedName>
</protein>
<keyword evidence="1" id="KW-0175">Coiled coil</keyword>
<reference evidence="2 3" key="1">
    <citation type="journal article" date="2014" name="PLoS Genet.">
        <title>The Genome of Spironucleus salmonicida Highlights a Fish Pathogen Adapted to Fluctuating Environments.</title>
        <authorList>
            <person name="Xu F."/>
            <person name="Jerlstrom-Hultqvist J."/>
            <person name="Einarsson E."/>
            <person name="Astvaldsson A."/>
            <person name="Svard S.G."/>
            <person name="Andersson J.O."/>
        </authorList>
    </citation>
    <scope>NUCLEOTIDE SEQUENCE</scope>
    <source>
        <strain evidence="3">ATCC 50377</strain>
    </source>
</reference>
<organism evidence="2">
    <name type="scientific">Spironucleus salmonicida</name>
    <dbReference type="NCBI Taxonomy" id="348837"/>
    <lineage>
        <taxon>Eukaryota</taxon>
        <taxon>Metamonada</taxon>
        <taxon>Diplomonadida</taxon>
        <taxon>Hexamitidae</taxon>
        <taxon>Hexamitinae</taxon>
        <taxon>Spironucleus</taxon>
    </lineage>
</organism>
<evidence type="ECO:0000313" key="4">
    <source>
        <dbReference type="Proteomes" id="UP000018208"/>
    </source>
</evidence>
<name>V6LFZ0_9EUKA</name>
<reference evidence="3" key="2">
    <citation type="submission" date="2020-12" db="EMBL/GenBank/DDBJ databases">
        <title>New Spironucleus salmonicida genome in near-complete chromosomes.</title>
        <authorList>
            <person name="Xu F."/>
            <person name="Kurt Z."/>
            <person name="Jimenez-Gonzalez A."/>
            <person name="Astvaldsson A."/>
            <person name="Andersson J.O."/>
            <person name="Svard S.G."/>
        </authorList>
    </citation>
    <scope>NUCLEOTIDE SEQUENCE</scope>
    <source>
        <strain evidence="3">ATCC 50377</strain>
    </source>
</reference>
<evidence type="ECO:0000313" key="2">
    <source>
        <dbReference type="EMBL" id="EST43427.1"/>
    </source>
</evidence>
<dbReference type="Proteomes" id="UP000018208">
    <property type="component" value="Unassembled WGS sequence"/>
</dbReference>
<feature type="coiled-coil region" evidence="1">
    <location>
        <begin position="183"/>
        <end position="241"/>
    </location>
</feature>
<evidence type="ECO:0000256" key="1">
    <source>
        <dbReference type="SAM" id="Coils"/>
    </source>
</evidence>
<evidence type="ECO:0000313" key="3">
    <source>
        <dbReference type="EMBL" id="KAH0572781.1"/>
    </source>
</evidence>
<sequence length="242" mass="28261">MQLSKNDISFSEIDIQSTSKIDDSINQEVSIIRPSISTSAFKLQLEAESRNLDIQLQSIRSKVRGLTCNLNGLGSTLSHTRASSSYIETPFEDRSNISTNSSYIQKVSDKNNKFVSQLSILKSEMTSGDLNNHEKIIVVDELLEKHKQTQKELILLTSSLKNQNQSFDYQLQRIRDNIESDDVRFLLDEVERQRNELHEQRNMLRNQQYTYYRYEALNYNYEEAQREINRLKEALVIERQTK</sequence>
<keyword evidence="4" id="KW-1185">Reference proteome</keyword>
<proteinExistence type="predicted"/>
<dbReference type="AlphaFoldDB" id="V6LFZ0"/>
<dbReference type="VEuPathDB" id="GiardiaDB:SS50377_24894"/>
<gene>
    <name evidence="2" type="ORF">SS50377_16787</name>
    <name evidence="3" type="ORF">SS50377_24894</name>
</gene>
<dbReference type="EMBL" id="AUWU02000005">
    <property type="protein sequence ID" value="KAH0572781.1"/>
    <property type="molecule type" value="Genomic_DNA"/>
</dbReference>
<dbReference type="EMBL" id="KI546136">
    <property type="protein sequence ID" value="EST43427.1"/>
    <property type="molecule type" value="Genomic_DNA"/>
</dbReference>
<accession>V6LFZ0</accession>